<dbReference type="InterPro" id="IPR011701">
    <property type="entry name" value="MFS"/>
</dbReference>
<feature type="transmembrane region" description="Helical" evidence="5">
    <location>
        <begin position="394"/>
        <end position="420"/>
    </location>
</feature>
<evidence type="ECO:0000256" key="3">
    <source>
        <dbReference type="ARBA" id="ARBA00022989"/>
    </source>
</evidence>
<feature type="transmembrane region" description="Helical" evidence="5">
    <location>
        <begin position="215"/>
        <end position="238"/>
    </location>
</feature>
<keyword evidence="3 5" id="KW-1133">Transmembrane helix</keyword>
<evidence type="ECO:0000256" key="1">
    <source>
        <dbReference type="ARBA" id="ARBA00004141"/>
    </source>
</evidence>
<evidence type="ECO:0000256" key="5">
    <source>
        <dbReference type="SAM" id="Phobius"/>
    </source>
</evidence>
<dbReference type="InterPro" id="IPR051068">
    <property type="entry name" value="MFS_Domain-Containing_Protein"/>
</dbReference>
<dbReference type="CDD" id="cd17326">
    <property type="entry name" value="MFS_MFSD8"/>
    <property type="match status" value="1"/>
</dbReference>
<accession>A0A914DE60</accession>
<keyword evidence="7" id="KW-1185">Reference proteome</keyword>
<sequence>MNSDQVKEEKSDGNVINGYVNMNSKPVEISMRKTNWRSIYLITAFTFLDGIQFSMFFISLWPYLNTIDPTASVTFFGIITAGFSFGQAISAPLFGFWMNKAKTIRPVLCFAFILMLVSNGVYACTEFFPQHQRKYIMLVARFLIGFGAGDMAVMRAYSATASNIKDRARAVSLVTSSYVFGLVVGPGLQVIFEPFGYPGFKLFGLFHFDMYTAPAWFSALTDLLSIILLWTIFVEEYAGILTKEEKNNPLITLPKPKKLPISICIATRFSASFIITNNETVGTMFCMAMFDWTNKEAVKYFGLIQLGQSVVNVFISLSFAWKLGDYVNIHNKERITTIIGLTTGLIYHLVTFAWPFLPEKVSGYVVYSNSSTTEIIGCYKSEYSWCNYTHQVPLLAYILGNILLRSFTFPVTLTPMAILYSKILGSRRQGTMTGILFMSGSIARIIGPILVSIIFEHYGPEATWSIQIGVIFITILLWIIFYSKIVPLETSPKLKPGESYKYSNGIKYKL</sequence>
<dbReference type="AlphaFoldDB" id="A0A914DE60"/>
<dbReference type="Proteomes" id="UP000887540">
    <property type="component" value="Unplaced"/>
</dbReference>
<organism evidence="7 8">
    <name type="scientific">Acrobeloides nanus</name>
    <dbReference type="NCBI Taxonomy" id="290746"/>
    <lineage>
        <taxon>Eukaryota</taxon>
        <taxon>Metazoa</taxon>
        <taxon>Ecdysozoa</taxon>
        <taxon>Nematoda</taxon>
        <taxon>Chromadorea</taxon>
        <taxon>Rhabditida</taxon>
        <taxon>Tylenchina</taxon>
        <taxon>Cephalobomorpha</taxon>
        <taxon>Cephaloboidea</taxon>
        <taxon>Cephalobidae</taxon>
        <taxon>Acrobeloides</taxon>
    </lineage>
</organism>
<protein>
    <submittedName>
        <fullName evidence="8">Major facilitator superfamily (MFS) profile domain-containing protein</fullName>
    </submittedName>
</protein>
<feature type="domain" description="Major facilitator superfamily (MFS) profile" evidence="6">
    <location>
        <begin position="38"/>
        <end position="486"/>
    </location>
</feature>
<evidence type="ECO:0000259" key="6">
    <source>
        <dbReference type="PROSITE" id="PS50850"/>
    </source>
</evidence>
<feature type="transmembrane region" description="Helical" evidence="5">
    <location>
        <begin position="39"/>
        <end position="61"/>
    </location>
</feature>
<proteinExistence type="predicted"/>
<feature type="transmembrane region" description="Helical" evidence="5">
    <location>
        <begin position="73"/>
        <end position="97"/>
    </location>
</feature>
<keyword evidence="2 5" id="KW-0812">Transmembrane</keyword>
<evidence type="ECO:0000313" key="8">
    <source>
        <dbReference type="WBParaSite" id="ACRNAN_scaffold2439.g24328.t1"/>
    </source>
</evidence>
<keyword evidence="4 5" id="KW-0472">Membrane</keyword>
<dbReference type="WBParaSite" id="ACRNAN_scaffold2439.g24328.t1">
    <property type="protein sequence ID" value="ACRNAN_scaffold2439.g24328.t1"/>
    <property type="gene ID" value="ACRNAN_scaffold2439.g24328"/>
</dbReference>
<dbReference type="Gene3D" id="1.20.1250.20">
    <property type="entry name" value="MFS general substrate transporter like domains"/>
    <property type="match status" value="1"/>
</dbReference>
<feature type="transmembrane region" description="Helical" evidence="5">
    <location>
        <begin position="466"/>
        <end position="485"/>
    </location>
</feature>
<feature type="transmembrane region" description="Helical" evidence="5">
    <location>
        <begin position="170"/>
        <end position="192"/>
    </location>
</feature>
<dbReference type="PANTHER" id="PTHR23510">
    <property type="entry name" value="INNER MEMBRANE TRANSPORT PROTEIN YAJR"/>
    <property type="match status" value="1"/>
</dbReference>
<dbReference type="PANTHER" id="PTHR23510:SF22">
    <property type="entry name" value="MAJOR FACILITATOR SUPERFAMILY (MFS) PROFILE DOMAIN-CONTAINING PROTEIN"/>
    <property type="match status" value="1"/>
</dbReference>
<dbReference type="Pfam" id="PF07690">
    <property type="entry name" value="MFS_1"/>
    <property type="match status" value="2"/>
</dbReference>
<comment type="subcellular location">
    <subcellularLocation>
        <location evidence="1">Membrane</location>
        <topology evidence="1">Multi-pass membrane protein</topology>
    </subcellularLocation>
</comment>
<evidence type="ECO:0000256" key="4">
    <source>
        <dbReference type="ARBA" id="ARBA00023136"/>
    </source>
</evidence>
<feature type="transmembrane region" description="Helical" evidence="5">
    <location>
        <begin position="104"/>
        <end position="123"/>
    </location>
</feature>
<dbReference type="GO" id="GO:0005765">
    <property type="term" value="C:lysosomal membrane"/>
    <property type="evidence" value="ECO:0007669"/>
    <property type="project" value="TreeGrafter"/>
</dbReference>
<reference evidence="8" key="1">
    <citation type="submission" date="2022-11" db="UniProtKB">
        <authorList>
            <consortium name="WormBaseParasite"/>
        </authorList>
    </citation>
    <scope>IDENTIFICATION</scope>
</reference>
<feature type="transmembrane region" description="Helical" evidence="5">
    <location>
        <begin position="297"/>
        <end position="323"/>
    </location>
</feature>
<evidence type="ECO:0000313" key="7">
    <source>
        <dbReference type="Proteomes" id="UP000887540"/>
    </source>
</evidence>
<dbReference type="PROSITE" id="PS50850">
    <property type="entry name" value="MFS"/>
    <property type="match status" value="1"/>
</dbReference>
<name>A0A914DE60_9BILA</name>
<dbReference type="InterPro" id="IPR020846">
    <property type="entry name" value="MFS_dom"/>
</dbReference>
<dbReference type="InterPro" id="IPR036259">
    <property type="entry name" value="MFS_trans_sf"/>
</dbReference>
<dbReference type="GO" id="GO:0022857">
    <property type="term" value="F:transmembrane transporter activity"/>
    <property type="evidence" value="ECO:0007669"/>
    <property type="project" value="InterPro"/>
</dbReference>
<feature type="transmembrane region" description="Helical" evidence="5">
    <location>
        <begin position="432"/>
        <end position="454"/>
    </location>
</feature>
<feature type="transmembrane region" description="Helical" evidence="5">
    <location>
        <begin position="335"/>
        <end position="357"/>
    </location>
</feature>
<dbReference type="SUPFAM" id="SSF103473">
    <property type="entry name" value="MFS general substrate transporter"/>
    <property type="match status" value="1"/>
</dbReference>
<evidence type="ECO:0000256" key="2">
    <source>
        <dbReference type="ARBA" id="ARBA00022692"/>
    </source>
</evidence>
<feature type="transmembrane region" description="Helical" evidence="5">
    <location>
        <begin position="135"/>
        <end position="158"/>
    </location>
</feature>